<evidence type="ECO:0000256" key="5">
    <source>
        <dbReference type="ARBA" id="ARBA00023040"/>
    </source>
</evidence>
<organism evidence="18 19">
    <name type="scientific">Mesocricetus auratus</name>
    <name type="common">Golden hamster</name>
    <dbReference type="NCBI Taxonomy" id="10036"/>
    <lineage>
        <taxon>Eukaryota</taxon>
        <taxon>Metazoa</taxon>
        <taxon>Chordata</taxon>
        <taxon>Craniata</taxon>
        <taxon>Vertebrata</taxon>
        <taxon>Euteleostomi</taxon>
        <taxon>Mammalia</taxon>
        <taxon>Eutheria</taxon>
        <taxon>Euarchontoglires</taxon>
        <taxon>Glires</taxon>
        <taxon>Rodentia</taxon>
        <taxon>Myomorpha</taxon>
        <taxon>Muroidea</taxon>
        <taxon>Cricetidae</taxon>
        <taxon>Cricetinae</taxon>
        <taxon>Mesocricetus</taxon>
    </lineage>
</organism>
<feature type="domain" description="G-protein coupled receptors family 1 profile" evidence="17">
    <location>
        <begin position="55"/>
        <end position="304"/>
    </location>
</feature>
<evidence type="ECO:0000256" key="2">
    <source>
        <dbReference type="ARBA" id="ARBA00022475"/>
    </source>
</evidence>
<feature type="transmembrane region" description="Helical" evidence="16">
    <location>
        <begin position="74"/>
        <end position="94"/>
    </location>
</feature>
<evidence type="ECO:0000256" key="3">
    <source>
        <dbReference type="ARBA" id="ARBA00022692"/>
    </source>
</evidence>
<gene>
    <name evidence="19" type="primary">Gpr1</name>
</gene>
<evidence type="ECO:0000256" key="10">
    <source>
        <dbReference type="ARBA" id="ARBA00023224"/>
    </source>
</evidence>
<dbReference type="InterPro" id="IPR002275">
    <property type="entry name" value="CML2"/>
</dbReference>
<dbReference type="InterPro" id="IPR000276">
    <property type="entry name" value="GPCR_Rhodpsn"/>
</dbReference>
<dbReference type="Proteomes" id="UP000886700">
    <property type="component" value="Unplaced"/>
</dbReference>
<dbReference type="CDD" id="cd15119">
    <property type="entry name" value="7tmA_GPR1"/>
    <property type="match status" value="1"/>
</dbReference>
<evidence type="ECO:0000256" key="16">
    <source>
        <dbReference type="SAM" id="Phobius"/>
    </source>
</evidence>
<dbReference type="GO" id="GO:0004930">
    <property type="term" value="F:G protein-coupled receptor activity"/>
    <property type="evidence" value="ECO:0007669"/>
    <property type="project" value="UniProtKB-KW"/>
</dbReference>
<dbReference type="PROSITE" id="PS50262">
    <property type="entry name" value="G_PROTEIN_RECEP_F1_2"/>
    <property type="match status" value="1"/>
</dbReference>
<keyword evidence="3 16" id="KW-0812">Transmembrane</keyword>
<reference evidence="19" key="1">
    <citation type="submission" date="2025-08" db="UniProtKB">
        <authorList>
            <consortium name="RefSeq"/>
        </authorList>
    </citation>
    <scope>IDENTIFICATION</scope>
    <source>
        <tissue evidence="19">Liver</tissue>
    </source>
</reference>
<dbReference type="Gene3D" id="1.20.1070.10">
    <property type="entry name" value="Rhodopsin 7-helix transmembrane proteins"/>
    <property type="match status" value="1"/>
</dbReference>
<dbReference type="FunFam" id="1.20.1070.10:FF:000034">
    <property type="entry name" value="G-protein coupled receptor 1"/>
    <property type="match status" value="1"/>
</dbReference>
<dbReference type="OrthoDB" id="6088892at2759"/>
<dbReference type="GO" id="GO:0005886">
    <property type="term" value="C:plasma membrane"/>
    <property type="evidence" value="ECO:0007669"/>
    <property type="project" value="UniProtKB-SubCell"/>
</dbReference>
<keyword evidence="6 16" id="KW-0472">Membrane</keyword>
<evidence type="ECO:0000256" key="15">
    <source>
        <dbReference type="ARBA" id="ARBA00031086"/>
    </source>
</evidence>
<evidence type="ECO:0000259" key="17">
    <source>
        <dbReference type="PROSITE" id="PS50262"/>
    </source>
</evidence>
<dbReference type="PRINTS" id="PR01146">
    <property type="entry name" value="GPR1ORPHANR"/>
</dbReference>
<dbReference type="GO" id="GO:0042593">
    <property type="term" value="P:glucose homeostasis"/>
    <property type="evidence" value="ECO:0007669"/>
    <property type="project" value="Ensembl"/>
</dbReference>
<keyword evidence="7" id="KW-1015">Disulfide bond</keyword>
<keyword evidence="9" id="KW-0325">Glycoprotein</keyword>
<evidence type="ECO:0000256" key="11">
    <source>
        <dbReference type="ARBA" id="ARBA00025736"/>
    </source>
</evidence>
<dbReference type="KEGG" id="maua:101840538"/>
<keyword evidence="5" id="KW-0297">G-protein coupled receptor</keyword>
<dbReference type="GO" id="GO:0007200">
    <property type="term" value="P:phospholipase C-activating G protein-coupled receptor signaling pathway"/>
    <property type="evidence" value="ECO:0007669"/>
    <property type="project" value="TreeGrafter"/>
</dbReference>
<dbReference type="GO" id="GO:0097003">
    <property type="term" value="F:adipokinetic hormone receptor activity"/>
    <property type="evidence" value="ECO:0007669"/>
    <property type="project" value="Ensembl"/>
</dbReference>
<dbReference type="PRINTS" id="PR00237">
    <property type="entry name" value="GPCRRHODOPSN"/>
</dbReference>
<dbReference type="PANTHER" id="PTHR24225:SF74">
    <property type="entry name" value="CHEMOKINE-LIKE RECEPTOR 1"/>
    <property type="match status" value="1"/>
</dbReference>
<keyword evidence="2" id="KW-1003">Cell membrane</keyword>
<dbReference type="STRING" id="10036.ENSMAUP00000008535"/>
<sequence length="355" mass="41203">MEISKETVFDEFENYSYILEYYSPESDLEEKAHLGITHWISLLLYVVAFVLGIPGNAVVIWFMGFKWKKTVSTLWFLNLAIADLIFVLFLPLYVSYVVLSFHWPFGRWLCKANSFIAQLNMFSSVFFLTVISLDHCFRLIHPILAQRHRTLKNSLVVILFVWLSASLLGGPSLYFRDTLEVNNHIICYNNFQEHDPDLSLMRHHVLTWVKFLFGYLFPLLTMSFCYLCLIFKVKKRGIPMSSKHFWTILCVVIAFTVCWTPYHLFSIWELTTYHNSSFQHVLQGAIPLSTGLAFLNSCLNPILYVLISKKFQTHFRASAAEVLKHSLWEVSCHGITSEQLRSAETKSLSPLESIQ</sequence>
<dbReference type="RefSeq" id="XP_005070704.1">
    <property type="nucleotide sequence ID" value="XM_005070647.4"/>
</dbReference>
<feature type="transmembrane region" description="Helical" evidence="16">
    <location>
        <begin position="211"/>
        <end position="233"/>
    </location>
</feature>
<feature type="transmembrane region" description="Helical" evidence="16">
    <location>
        <begin position="285"/>
        <end position="307"/>
    </location>
</feature>
<dbReference type="GeneID" id="101840538"/>
<evidence type="ECO:0000256" key="1">
    <source>
        <dbReference type="ARBA" id="ARBA00004651"/>
    </source>
</evidence>
<dbReference type="GO" id="GO:0005654">
    <property type="term" value="C:nucleoplasm"/>
    <property type="evidence" value="ECO:0007669"/>
    <property type="project" value="Ensembl"/>
</dbReference>
<feature type="transmembrane region" description="Helical" evidence="16">
    <location>
        <begin position="154"/>
        <end position="174"/>
    </location>
</feature>
<comment type="similarity">
    <text evidence="11">Belongs to the chemokine-like receptor (CMKLR) family.</text>
</comment>
<evidence type="ECO:0000256" key="7">
    <source>
        <dbReference type="ARBA" id="ARBA00023157"/>
    </source>
</evidence>
<evidence type="ECO:0000256" key="14">
    <source>
        <dbReference type="ARBA" id="ARBA00030529"/>
    </source>
</evidence>
<feature type="transmembrane region" description="Helical" evidence="16">
    <location>
        <begin position="36"/>
        <end position="62"/>
    </location>
</feature>
<dbReference type="GO" id="GO:0097004">
    <property type="term" value="F:adipokinetic hormone binding"/>
    <property type="evidence" value="ECO:0007669"/>
    <property type="project" value="Ensembl"/>
</dbReference>
<dbReference type="eggNOG" id="KOG3656">
    <property type="taxonomic scope" value="Eukaryota"/>
</dbReference>
<keyword evidence="10" id="KW-0807">Transducer</keyword>
<comment type="subcellular location">
    <subcellularLocation>
        <location evidence="1">Cell membrane</location>
        <topology evidence="1">Multi-pass membrane protein</topology>
    </subcellularLocation>
</comment>
<feature type="transmembrane region" description="Helical" evidence="16">
    <location>
        <begin position="114"/>
        <end position="133"/>
    </location>
</feature>
<dbReference type="PANTHER" id="PTHR24225">
    <property type="entry name" value="CHEMOTACTIC RECEPTOR"/>
    <property type="match status" value="1"/>
</dbReference>
<keyword evidence="8 19" id="KW-0675">Receptor</keyword>
<evidence type="ECO:0000256" key="4">
    <source>
        <dbReference type="ARBA" id="ARBA00022989"/>
    </source>
</evidence>
<evidence type="ECO:0000313" key="19">
    <source>
        <dbReference type="RefSeq" id="XP_005070704.1"/>
    </source>
</evidence>
<name>A0A1U7QC03_MESAU</name>
<dbReference type="AlphaFoldDB" id="A0A1U7QC03"/>
<dbReference type="CTD" id="2825"/>
<dbReference type="GO" id="GO:0006954">
    <property type="term" value="P:inflammatory response"/>
    <property type="evidence" value="ECO:0007669"/>
    <property type="project" value="TreeGrafter"/>
</dbReference>
<accession>A0A1U7QC03</accession>
<dbReference type="GO" id="GO:0007204">
    <property type="term" value="P:positive regulation of cytosolic calcium ion concentration"/>
    <property type="evidence" value="ECO:0007669"/>
    <property type="project" value="TreeGrafter"/>
</dbReference>
<dbReference type="Pfam" id="PF00001">
    <property type="entry name" value="7tm_1"/>
    <property type="match status" value="1"/>
</dbReference>
<proteinExistence type="inferred from homology"/>
<evidence type="ECO:0000313" key="18">
    <source>
        <dbReference type="Proteomes" id="UP000886700"/>
    </source>
</evidence>
<dbReference type="GO" id="GO:0004875">
    <property type="term" value="F:complement receptor activity"/>
    <property type="evidence" value="ECO:0007669"/>
    <property type="project" value="TreeGrafter"/>
</dbReference>
<evidence type="ECO:0000256" key="9">
    <source>
        <dbReference type="ARBA" id="ARBA00023180"/>
    </source>
</evidence>
<protein>
    <recommendedName>
        <fullName evidence="12">Chemerin-like receptor 2</fullName>
    </recommendedName>
    <alternativeName>
        <fullName evidence="13">Chemerin chemokine-like receptor 2</fullName>
    </alternativeName>
    <alternativeName>
        <fullName evidence="14">Chemokine-like receptor 2</fullName>
    </alternativeName>
    <alternativeName>
        <fullName evidence="15">G-protein coupled receptor 1</fullName>
    </alternativeName>
</protein>
<evidence type="ECO:0000256" key="12">
    <source>
        <dbReference type="ARBA" id="ARBA00026210"/>
    </source>
</evidence>
<evidence type="ECO:0000256" key="8">
    <source>
        <dbReference type="ARBA" id="ARBA00023170"/>
    </source>
</evidence>
<evidence type="ECO:0000256" key="13">
    <source>
        <dbReference type="ARBA" id="ARBA00030357"/>
    </source>
</evidence>
<dbReference type="SUPFAM" id="SSF81321">
    <property type="entry name" value="Family A G protein-coupled receptor-like"/>
    <property type="match status" value="1"/>
</dbReference>
<evidence type="ECO:0000256" key="6">
    <source>
        <dbReference type="ARBA" id="ARBA00023136"/>
    </source>
</evidence>
<keyword evidence="18" id="KW-1185">Reference proteome</keyword>
<keyword evidence="4 16" id="KW-1133">Transmembrane helix</keyword>
<feature type="transmembrane region" description="Helical" evidence="16">
    <location>
        <begin position="245"/>
        <end position="265"/>
    </location>
</feature>
<dbReference type="InterPro" id="IPR000826">
    <property type="entry name" value="Formyl_rcpt-rel"/>
</dbReference>
<dbReference type="InterPro" id="IPR017452">
    <property type="entry name" value="GPCR_Rhodpsn_7TM"/>
</dbReference>